<sequence>MGIQNTQMYEKAIKAIAKTRVTLEVLSYHATAPQEDAQRLSKCVIPSTHVYKLQDLKFNDFSLNDEDMLKACLRMFMDLDLIERFHINYEVLCRWLLSVRKNYRQVIYHNWRHAFNVGQ</sequence>
<feature type="non-terminal residue" evidence="4">
    <location>
        <position position="119"/>
    </location>
</feature>
<gene>
    <name evidence="4" type="ORF">X975_10094</name>
</gene>
<dbReference type="EMBL" id="KK115429">
    <property type="protein sequence ID" value="KFM65113.1"/>
    <property type="molecule type" value="Genomic_DNA"/>
</dbReference>
<dbReference type="OMA" id="MMIANIR"/>
<keyword evidence="2" id="KW-0378">Hydrolase</keyword>
<dbReference type="InterPro" id="IPR002073">
    <property type="entry name" value="PDEase_catalytic_dom"/>
</dbReference>
<keyword evidence="5" id="KW-1185">Reference proteome</keyword>
<evidence type="ECO:0000256" key="1">
    <source>
        <dbReference type="ARBA" id="ARBA00022723"/>
    </source>
</evidence>
<dbReference type="STRING" id="407821.A0A087TJ24"/>
<dbReference type="GO" id="GO:0046872">
    <property type="term" value="F:metal ion binding"/>
    <property type="evidence" value="ECO:0007669"/>
    <property type="project" value="UniProtKB-KW"/>
</dbReference>
<dbReference type="InterPro" id="IPR036971">
    <property type="entry name" value="PDEase_catalytic_dom_sf"/>
</dbReference>
<dbReference type="GO" id="GO:0007165">
    <property type="term" value="P:signal transduction"/>
    <property type="evidence" value="ECO:0007669"/>
    <property type="project" value="InterPro"/>
</dbReference>
<accession>A0A087TJ24</accession>
<feature type="domain" description="PDEase" evidence="3">
    <location>
        <begin position="33"/>
        <end position="119"/>
    </location>
</feature>
<protein>
    <submittedName>
        <fullName evidence="4">Dual 3',5'-cyclic-AMP and-GMP phosphodiesterase 11</fullName>
    </submittedName>
</protein>
<name>A0A087TJ24_STEMI</name>
<evidence type="ECO:0000256" key="2">
    <source>
        <dbReference type="ARBA" id="ARBA00022801"/>
    </source>
</evidence>
<organism evidence="4 5">
    <name type="scientific">Stegodyphus mimosarum</name>
    <name type="common">African social velvet spider</name>
    <dbReference type="NCBI Taxonomy" id="407821"/>
    <lineage>
        <taxon>Eukaryota</taxon>
        <taxon>Metazoa</taxon>
        <taxon>Ecdysozoa</taxon>
        <taxon>Arthropoda</taxon>
        <taxon>Chelicerata</taxon>
        <taxon>Arachnida</taxon>
        <taxon>Araneae</taxon>
        <taxon>Araneomorphae</taxon>
        <taxon>Entelegynae</taxon>
        <taxon>Eresoidea</taxon>
        <taxon>Eresidae</taxon>
        <taxon>Stegodyphus</taxon>
    </lineage>
</organism>
<dbReference type="AlphaFoldDB" id="A0A087TJ24"/>
<evidence type="ECO:0000313" key="4">
    <source>
        <dbReference type="EMBL" id="KFM65113.1"/>
    </source>
</evidence>
<dbReference type="GO" id="GO:0004114">
    <property type="term" value="F:3',5'-cyclic-nucleotide phosphodiesterase activity"/>
    <property type="evidence" value="ECO:0007669"/>
    <property type="project" value="InterPro"/>
</dbReference>
<dbReference type="Proteomes" id="UP000054359">
    <property type="component" value="Unassembled WGS sequence"/>
</dbReference>
<dbReference type="OrthoDB" id="6017640at2759"/>
<dbReference type="SUPFAM" id="SSF109604">
    <property type="entry name" value="HD-domain/PDEase-like"/>
    <property type="match status" value="1"/>
</dbReference>
<evidence type="ECO:0000259" key="3">
    <source>
        <dbReference type="PROSITE" id="PS51845"/>
    </source>
</evidence>
<reference evidence="4 5" key="1">
    <citation type="submission" date="2013-11" db="EMBL/GenBank/DDBJ databases">
        <title>Genome sequencing of Stegodyphus mimosarum.</title>
        <authorList>
            <person name="Bechsgaard J."/>
        </authorList>
    </citation>
    <scope>NUCLEOTIDE SEQUENCE [LARGE SCALE GENOMIC DNA]</scope>
</reference>
<evidence type="ECO:0000313" key="5">
    <source>
        <dbReference type="Proteomes" id="UP000054359"/>
    </source>
</evidence>
<keyword evidence="1" id="KW-0479">Metal-binding</keyword>
<dbReference type="PROSITE" id="PS51845">
    <property type="entry name" value="PDEASE_I_2"/>
    <property type="match status" value="1"/>
</dbReference>
<proteinExistence type="predicted"/>
<dbReference type="Gene3D" id="1.10.1300.10">
    <property type="entry name" value="3'5'-cyclic nucleotide phosphodiesterase, catalytic domain"/>
    <property type="match status" value="1"/>
</dbReference>
<dbReference type="PANTHER" id="PTHR11347">
    <property type="entry name" value="CYCLIC NUCLEOTIDE PHOSPHODIESTERASE"/>
    <property type="match status" value="1"/>
</dbReference>